<accession>A0ABY8PS84</accession>
<dbReference type="Gene3D" id="3.10.450.40">
    <property type="match status" value="1"/>
</dbReference>
<protein>
    <submittedName>
        <fullName evidence="2">PepSY domain-containing protein</fullName>
    </submittedName>
</protein>
<dbReference type="Proteomes" id="UP001232493">
    <property type="component" value="Chromosome"/>
</dbReference>
<evidence type="ECO:0000313" key="3">
    <source>
        <dbReference type="Proteomes" id="UP001232493"/>
    </source>
</evidence>
<dbReference type="InterPro" id="IPR025711">
    <property type="entry name" value="PepSY"/>
</dbReference>
<proteinExistence type="predicted"/>
<dbReference type="EMBL" id="CP069362">
    <property type="protein sequence ID" value="WGS65504.1"/>
    <property type="molecule type" value="Genomic_DNA"/>
</dbReference>
<gene>
    <name evidence="2" type="ORF">JRV97_02825</name>
</gene>
<dbReference type="RefSeq" id="WP_280999987.1">
    <property type="nucleotide sequence ID" value="NZ_CP069362.1"/>
</dbReference>
<evidence type="ECO:0000313" key="2">
    <source>
        <dbReference type="EMBL" id="WGS65504.1"/>
    </source>
</evidence>
<name>A0ABY8PS84_9BACT</name>
<reference evidence="2 3" key="1">
    <citation type="submission" date="2021-02" db="EMBL/GenBank/DDBJ databases">
        <title>Characterization of Marinitoga sp. nov. str. BP5-C20A.</title>
        <authorList>
            <person name="Erauso G."/>
            <person name="Postec A."/>
        </authorList>
    </citation>
    <scope>NUCLEOTIDE SEQUENCE [LARGE SCALE GENOMIC DNA]</scope>
    <source>
        <strain evidence="2 3">BP5-C20A</strain>
    </source>
</reference>
<organism evidence="2 3">
    <name type="scientific">Marinitoga aeolica</name>
    <dbReference type="NCBI Taxonomy" id="2809031"/>
    <lineage>
        <taxon>Bacteria</taxon>
        <taxon>Thermotogati</taxon>
        <taxon>Thermotogota</taxon>
        <taxon>Thermotogae</taxon>
        <taxon>Petrotogales</taxon>
        <taxon>Petrotogaceae</taxon>
        <taxon>Marinitoga</taxon>
    </lineage>
</organism>
<keyword evidence="3" id="KW-1185">Reference proteome</keyword>
<dbReference type="Pfam" id="PF03413">
    <property type="entry name" value="PepSY"/>
    <property type="match status" value="1"/>
</dbReference>
<evidence type="ECO:0000259" key="1">
    <source>
        <dbReference type="Pfam" id="PF03413"/>
    </source>
</evidence>
<feature type="domain" description="PepSY" evidence="1">
    <location>
        <begin position="62"/>
        <end position="120"/>
    </location>
</feature>
<sequence>MRSKLIIVSMIAALIILSTVSIFATNKNILPSQKSTTVEQSKNMKDSDEEKNDDNLINVKVKLTKDEAKSVALNYINGSITDIQLEDENGNIVYGVLINDGQKIHDVKIDANNGKILKDELDNDLENDSEKDNEEKD</sequence>